<name>A0A0B2PG52_GLYSO</name>
<keyword evidence="6" id="KW-0862">Zinc</keyword>
<dbReference type="Proteomes" id="UP000053555">
    <property type="component" value="Unassembled WGS sequence"/>
</dbReference>
<dbReference type="PANTHER" id="PTHR11685">
    <property type="entry name" value="RBR FAMILY RING FINGER AND IBR DOMAIN-CONTAINING"/>
    <property type="match status" value="1"/>
</dbReference>
<proteinExistence type="predicted"/>
<evidence type="ECO:0000259" key="7">
    <source>
        <dbReference type="SMART" id="SM00647"/>
    </source>
</evidence>
<evidence type="ECO:0000256" key="5">
    <source>
        <dbReference type="ARBA" id="ARBA00022786"/>
    </source>
</evidence>
<dbReference type="EMBL" id="KN667590">
    <property type="protein sequence ID" value="KHN06603.1"/>
    <property type="molecule type" value="Genomic_DNA"/>
</dbReference>
<keyword evidence="3" id="KW-0479">Metal-binding</keyword>
<dbReference type="SUPFAM" id="SSF57850">
    <property type="entry name" value="RING/U-box"/>
    <property type="match status" value="1"/>
</dbReference>
<feature type="domain" description="IBR" evidence="7">
    <location>
        <begin position="123"/>
        <end position="185"/>
    </location>
</feature>
<dbReference type="Pfam" id="PF01485">
    <property type="entry name" value="IBR"/>
    <property type="match status" value="1"/>
</dbReference>
<dbReference type="GO" id="GO:0008270">
    <property type="term" value="F:zinc ion binding"/>
    <property type="evidence" value="ECO:0007669"/>
    <property type="project" value="UniProtKB-KW"/>
</dbReference>
<evidence type="ECO:0000256" key="1">
    <source>
        <dbReference type="ARBA" id="ARBA00001947"/>
    </source>
</evidence>
<accession>A0A0B2PG52</accession>
<dbReference type="InterPro" id="IPR002867">
    <property type="entry name" value="IBR_dom"/>
</dbReference>
<dbReference type="UniPathway" id="UPA00143"/>
<organism evidence="8">
    <name type="scientific">Glycine soja</name>
    <name type="common">Wild soybean</name>
    <dbReference type="NCBI Taxonomy" id="3848"/>
    <lineage>
        <taxon>Eukaryota</taxon>
        <taxon>Viridiplantae</taxon>
        <taxon>Streptophyta</taxon>
        <taxon>Embryophyta</taxon>
        <taxon>Tracheophyta</taxon>
        <taxon>Spermatophyta</taxon>
        <taxon>Magnoliopsida</taxon>
        <taxon>eudicotyledons</taxon>
        <taxon>Gunneridae</taxon>
        <taxon>Pentapetalae</taxon>
        <taxon>rosids</taxon>
        <taxon>fabids</taxon>
        <taxon>Fabales</taxon>
        <taxon>Fabaceae</taxon>
        <taxon>Papilionoideae</taxon>
        <taxon>50 kb inversion clade</taxon>
        <taxon>NPAAA clade</taxon>
        <taxon>indigoferoid/millettioid clade</taxon>
        <taxon>Phaseoleae</taxon>
        <taxon>Glycine</taxon>
        <taxon>Glycine subgen. Soja</taxon>
    </lineage>
</organism>
<comment type="pathway">
    <text evidence="2">Protein modification; protein ubiquitination.</text>
</comment>
<evidence type="ECO:0000256" key="4">
    <source>
        <dbReference type="ARBA" id="ARBA00022771"/>
    </source>
</evidence>
<protein>
    <recommendedName>
        <fullName evidence="7">IBR domain-containing protein</fullName>
    </recommendedName>
</protein>
<evidence type="ECO:0000256" key="6">
    <source>
        <dbReference type="ARBA" id="ARBA00022833"/>
    </source>
</evidence>
<evidence type="ECO:0000256" key="3">
    <source>
        <dbReference type="ARBA" id="ARBA00022723"/>
    </source>
</evidence>
<comment type="cofactor">
    <cofactor evidence="1">
        <name>Zn(2+)</name>
        <dbReference type="ChEBI" id="CHEBI:29105"/>
    </cofactor>
</comment>
<dbReference type="GO" id="GO:0004842">
    <property type="term" value="F:ubiquitin-protein transferase activity"/>
    <property type="evidence" value="ECO:0007669"/>
    <property type="project" value="InterPro"/>
</dbReference>
<dbReference type="AlphaFoldDB" id="A0A0B2PG52"/>
<sequence>MVLLLSIVTSKTHHGLSLRQRFTSIVSNLTSSFSAAPSSSVHELRQPLPPWGEKKSGDHQLFNRVVVEKKKNAPLIIMITMKQRRVTSPRSSFVIYVLMRNQSLICSKRPECLRAVLPREVIVRWECGMFESLTVGSVKTYGPFKDCSVLLVKDGGVVVTSAECSSCHRLFCAQCKVPWHGIATQFAIAEYSQPVPQSQPQALANNTTTSPPLADSGDVFFDVWGSVRQGQGKLITSGGCNCFLFAKRFFN</sequence>
<dbReference type="CDD" id="cd22582">
    <property type="entry name" value="BRcat_RBR_unk"/>
    <property type="match status" value="1"/>
</dbReference>
<gene>
    <name evidence="8" type="ORF">glysoja_049676</name>
</gene>
<dbReference type="SMART" id="SM00647">
    <property type="entry name" value="IBR"/>
    <property type="match status" value="1"/>
</dbReference>
<dbReference type="GO" id="GO:0016567">
    <property type="term" value="P:protein ubiquitination"/>
    <property type="evidence" value="ECO:0007669"/>
    <property type="project" value="UniProtKB-UniPathway"/>
</dbReference>
<evidence type="ECO:0000256" key="2">
    <source>
        <dbReference type="ARBA" id="ARBA00004906"/>
    </source>
</evidence>
<reference evidence="8" key="1">
    <citation type="submission" date="2014-07" db="EMBL/GenBank/DDBJ databases">
        <title>Identification of a novel salt tolerance gene in wild soybean by whole-genome sequencing.</title>
        <authorList>
            <person name="Lam H.-M."/>
            <person name="Qi X."/>
            <person name="Li M.-W."/>
            <person name="Liu X."/>
            <person name="Xie M."/>
            <person name="Ni M."/>
            <person name="Xu X."/>
        </authorList>
    </citation>
    <scope>NUCLEOTIDE SEQUENCE [LARGE SCALE GENOMIC DNA]</scope>
    <source>
        <tissue evidence="8">Root</tissue>
    </source>
</reference>
<keyword evidence="5" id="KW-0833">Ubl conjugation pathway</keyword>
<dbReference type="InterPro" id="IPR031127">
    <property type="entry name" value="E3_UB_ligase_RBR"/>
</dbReference>
<keyword evidence="4" id="KW-0863">Zinc-finger</keyword>
<evidence type="ECO:0000313" key="8">
    <source>
        <dbReference type="EMBL" id="KHN06603.1"/>
    </source>
</evidence>